<comment type="similarity">
    <text evidence="1">Belongs to the bacterial sugar transferase family.</text>
</comment>
<sequence length="223" mass="25575">MYKILKRLSDILVSGICILILSPLLIPIMIGLKLTGEGYIWYLQERVGYKNEKFSIIKFATMLKDSPNMSGGAITTKRDPRITPMGGFLRKSKINELPQLINIFKGDMSVVGPRPVMQVSFDAYPDEVQEVIYNVQPGLTGIGSIIFRDEEELITLVKDRGEDTWDFYKNKIYPFKGEVEKWYQSNQGFATDLKIIFITAWVILFPKSEIVYKAFKDLPARKF</sequence>
<name>A0A1I6ZK49_9FLAO</name>
<keyword evidence="2" id="KW-0812">Transmembrane</keyword>
<dbReference type="RefSeq" id="WP_090247678.1">
    <property type="nucleotide sequence ID" value="NZ_FPAS01000002.1"/>
</dbReference>
<gene>
    <name evidence="4" type="ORF">SAMN05216474_1430</name>
</gene>
<proteinExistence type="inferred from homology"/>
<dbReference type="Proteomes" id="UP000236454">
    <property type="component" value="Unassembled WGS sequence"/>
</dbReference>
<keyword evidence="5" id="KW-1185">Reference proteome</keyword>
<dbReference type="PANTHER" id="PTHR30576:SF20">
    <property type="entry name" value="QUINOVOSAMINEPHOSPHOTRANSFERAE-RELATED"/>
    <property type="match status" value="1"/>
</dbReference>
<evidence type="ECO:0000313" key="5">
    <source>
        <dbReference type="Proteomes" id="UP000236454"/>
    </source>
</evidence>
<protein>
    <submittedName>
        <fullName evidence="4">Sugar transferase involved in LPS biosynthesis (Colanic, teichoic acid)</fullName>
    </submittedName>
</protein>
<evidence type="ECO:0000259" key="3">
    <source>
        <dbReference type="Pfam" id="PF02397"/>
    </source>
</evidence>
<dbReference type="AlphaFoldDB" id="A0A1I6ZK49"/>
<feature type="domain" description="Bacterial sugar transferase" evidence="3">
    <location>
        <begin position="6"/>
        <end position="204"/>
    </location>
</feature>
<evidence type="ECO:0000256" key="2">
    <source>
        <dbReference type="SAM" id="Phobius"/>
    </source>
</evidence>
<dbReference type="STRING" id="477690.SAMN05216474_1430"/>
<accession>A0A1I6ZK49</accession>
<dbReference type="Pfam" id="PF02397">
    <property type="entry name" value="Bac_transf"/>
    <property type="match status" value="1"/>
</dbReference>
<dbReference type="GO" id="GO:0016780">
    <property type="term" value="F:phosphotransferase activity, for other substituted phosphate groups"/>
    <property type="evidence" value="ECO:0007669"/>
    <property type="project" value="TreeGrafter"/>
</dbReference>
<keyword evidence="2" id="KW-1133">Transmembrane helix</keyword>
<dbReference type="OrthoDB" id="9808602at2"/>
<keyword evidence="4" id="KW-0808">Transferase</keyword>
<organism evidence="4 5">
    <name type="scientific">Lishizhenia tianjinensis</name>
    <dbReference type="NCBI Taxonomy" id="477690"/>
    <lineage>
        <taxon>Bacteria</taxon>
        <taxon>Pseudomonadati</taxon>
        <taxon>Bacteroidota</taxon>
        <taxon>Flavobacteriia</taxon>
        <taxon>Flavobacteriales</taxon>
        <taxon>Crocinitomicaceae</taxon>
        <taxon>Lishizhenia</taxon>
    </lineage>
</organism>
<dbReference type="EMBL" id="FPAS01000002">
    <property type="protein sequence ID" value="SFT63094.1"/>
    <property type="molecule type" value="Genomic_DNA"/>
</dbReference>
<keyword evidence="2" id="KW-0472">Membrane</keyword>
<dbReference type="PANTHER" id="PTHR30576">
    <property type="entry name" value="COLANIC BIOSYNTHESIS UDP-GLUCOSE LIPID CARRIER TRANSFERASE"/>
    <property type="match status" value="1"/>
</dbReference>
<evidence type="ECO:0000256" key="1">
    <source>
        <dbReference type="ARBA" id="ARBA00006464"/>
    </source>
</evidence>
<feature type="transmembrane region" description="Helical" evidence="2">
    <location>
        <begin position="12"/>
        <end position="32"/>
    </location>
</feature>
<evidence type="ECO:0000313" key="4">
    <source>
        <dbReference type="EMBL" id="SFT63094.1"/>
    </source>
</evidence>
<reference evidence="4 5" key="1">
    <citation type="submission" date="2016-10" db="EMBL/GenBank/DDBJ databases">
        <authorList>
            <person name="de Groot N.N."/>
        </authorList>
    </citation>
    <scope>NUCLEOTIDE SEQUENCE [LARGE SCALE GENOMIC DNA]</scope>
    <source>
        <strain evidence="4 5">CGMCC 1.7005</strain>
    </source>
</reference>
<dbReference type="InterPro" id="IPR003362">
    <property type="entry name" value="Bact_transf"/>
</dbReference>